<evidence type="ECO:0000313" key="4">
    <source>
        <dbReference type="EMBL" id="MCH6268877.1"/>
    </source>
</evidence>
<dbReference type="PIRSF" id="PIRSF034888">
    <property type="entry name" value="P-loop_UCP034888"/>
    <property type="match status" value="1"/>
</dbReference>
<organism evidence="3">
    <name type="scientific">Neobacillus citreus</name>
    <dbReference type="NCBI Taxonomy" id="2833578"/>
    <lineage>
        <taxon>Bacteria</taxon>
        <taxon>Bacillati</taxon>
        <taxon>Bacillota</taxon>
        <taxon>Bacilli</taxon>
        <taxon>Bacillales</taxon>
        <taxon>Bacillaceae</taxon>
        <taxon>Neobacillus</taxon>
    </lineage>
</organism>
<dbReference type="Pfam" id="PF13175">
    <property type="entry name" value="AAA_15"/>
    <property type="match status" value="1"/>
</dbReference>
<feature type="domain" description="Endonuclease GajA/Old nuclease/RecF-like AAA" evidence="2">
    <location>
        <begin position="1"/>
        <end position="374"/>
    </location>
</feature>
<dbReference type="Pfam" id="PF12476">
    <property type="entry name" value="DUF3696"/>
    <property type="match status" value="1"/>
</dbReference>
<dbReference type="PANTHER" id="PTHR43581:SF2">
    <property type="entry name" value="EXCINUCLEASE ATPASE SUBUNIT"/>
    <property type="match status" value="1"/>
</dbReference>
<dbReference type="InterPro" id="IPR041685">
    <property type="entry name" value="AAA_GajA/Old/RecF-like"/>
</dbReference>
<evidence type="ECO:0000313" key="5">
    <source>
        <dbReference type="Proteomes" id="UP000677265"/>
    </source>
</evidence>
<dbReference type="PANTHER" id="PTHR43581">
    <property type="entry name" value="ATP/GTP PHOSPHATASE"/>
    <property type="match status" value="1"/>
</dbReference>
<dbReference type="InterPro" id="IPR022532">
    <property type="entry name" value="DUF3696"/>
</dbReference>
<dbReference type="EMBL" id="JAGYPE020000070">
    <property type="protein sequence ID" value="MCH6268877.1"/>
    <property type="molecule type" value="Genomic_DNA"/>
</dbReference>
<evidence type="ECO:0000313" key="3">
    <source>
        <dbReference type="EMBL" id="MBS4184250.1"/>
    </source>
</evidence>
<reference evidence="3" key="1">
    <citation type="submission" date="2021-05" db="EMBL/GenBank/DDBJ databases">
        <title>Novel Bacillus species.</title>
        <authorList>
            <person name="Liu G."/>
        </authorList>
    </citation>
    <scope>NUCLEOTIDE SEQUENCE</scope>
    <source>
        <strain evidence="3 5">FJAT-50051</strain>
    </source>
</reference>
<dbReference type="InterPro" id="IPR014592">
    <property type="entry name" value="P-loop_UCP034888"/>
</dbReference>
<dbReference type="InterPro" id="IPR051396">
    <property type="entry name" value="Bact_Antivir_Def_Nuclease"/>
</dbReference>
<dbReference type="Proteomes" id="UP000677265">
    <property type="component" value="Unassembled WGS sequence"/>
</dbReference>
<evidence type="ECO:0000259" key="2">
    <source>
        <dbReference type="Pfam" id="PF13175"/>
    </source>
</evidence>
<gene>
    <name evidence="4" type="ORF">KHB02_025440</name>
    <name evidence="3" type="ORF">KHB02_22910</name>
</gene>
<dbReference type="InterPro" id="IPR027417">
    <property type="entry name" value="P-loop_NTPase"/>
</dbReference>
<dbReference type="Gene3D" id="3.40.50.300">
    <property type="entry name" value="P-loop containing nucleotide triphosphate hydrolases"/>
    <property type="match status" value="1"/>
</dbReference>
<dbReference type="AlphaFoldDB" id="A0A942T2H6"/>
<name>A0A942T2H6_9BACI</name>
<dbReference type="EMBL" id="JAGYPE010000004">
    <property type="protein sequence ID" value="MBS4184250.1"/>
    <property type="molecule type" value="Genomic_DNA"/>
</dbReference>
<accession>A0A942T2H6</accession>
<feature type="domain" description="DUF3696" evidence="1">
    <location>
        <begin position="390"/>
        <end position="433"/>
    </location>
</feature>
<proteinExistence type="predicted"/>
<sequence>MINHFEIKNFKCHEDNNHFPLPGITIVSGTNNSGKSSLLQSIFLTTQAKGRTYPILAANDELRIGSFSDILNKNQPNSATIEFSFNFDNKLLAPYGVDEFNVNLSYKNPSVFEKLPIPFFESNPFLSSIEIVLKKEKEEHELYSLEILDEKTNSILYKIDSKYDNGYCKVEGIVPEPIIYSDVEENERVICSSHLDIIRSILKLVSTENIKYMKAFRVDNFVDSPNNKVSEIGLSGQNTAEVIHKYRETIADFKFEGSDEILTFSKVFNYWIEKLLGANYKIRSNSIDKDKFKVTIYETKTNIEYSLNQVGFGISQILPLITLLLTSKKNDLILIENPEVHLHPKLQSLFVDLCIFVLENDRKLVIETHSEHIINRLRFKIKENPEILSEINILFFEKDEEGFVKYSDIELTKEGRLASWPKNFFDQTYNDLLGLIDQ</sequence>
<keyword evidence="5" id="KW-1185">Reference proteome</keyword>
<dbReference type="SUPFAM" id="SSF52540">
    <property type="entry name" value="P-loop containing nucleoside triphosphate hydrolases"/>
    <property type="match status" value="1"/>
</dbReference>
<comment type="caution">
    <text evidence="3">The sequence shown here is derived from an EMBL/GenBank/DDBJ whole genome shotgun (WGS) entry which is preliminary data.</text>
</comment>
<dbReference type="RefSeq" id="WP_213144150.1">
    <property type="nucleotide sequence ID" value="NZ_JAGYPE020000070.1"/>
</dbReference>
<protein>
    <submittedName>
        <fullName evidence="3">DUF3696 domain-containing protein</fullName>
    </submittedName>
</protein>
<evidence type="ECO:0000259" key="1">
    <source>
        <dbReference type="Pfam" id="PF12476"/>
    </source>
</evidence>